<gene>
    <name evidence="3" type="ORF">PVAP13_3NG234048</name>
</gene>
<evidence type="ECO:0000313" key="3">
    <source>
        <dbReference type="EMBL" id="KAG2614572.1"/>
    </source>
</evidence>
<dbReference type="InterPro" id="IPR005174">
    <property type="entry name" value="KIB1-4_b-propeller"/>
</dbReference>
<evidence type="ECO:0000256" key="1">
    <source>
        <dbReference type="SAM" id="MobiDB-lite"/>
    </source>
</evidence>
<keyword evidence="4" id="KW-1185">Reference proteome</keyword>
<dbReference type="EMBL" id="CM029042">
    <property type="protein sequence ID" value="KAG2614572.1"/>
    <property type="molecule type" value="Genomic_DNA"/>
</dbReference>
<dbReference type="AlphaFoldDB" id="A0A8T0TR61"/>
<proteinExistence type="predicted"/>
<dbReference type="PANTHER" id="PTHR33800:SF26">
    <property type="entry name" value="DUF295 DOMAIN-CONTAINING PROTEIN"/>
    <property type="match status" value="1"/>
</dbReference>
<dbReference type="Proteomes" id="UP000823388">
    <property type="component" value="Chromosome 3N"/>
</dbReference>
<evidence type="ECO:0000313" key="4">
    <source>
        <dbReference type="Proteomes" id="UP000823388"/>
    </source>
</evidence>
<name>A0A8T0TR61_PANVG</name>
<dbReference type="PANTHER" id="PTHR33800">
    <property type="entry name" value="OS06G0113600 PROTEIN"/>
    <property type="match status" value="1"/>
</dbReference>
<protein>
    <recommendedName>
        <fullName evidence="2">KIB1-4 beta-propeller domain-containing protein</fullName>
    </recommendedName>
</protein>
<sequence>MAGSRRRGVRRAGSQQQGNQSSPLPGATLNTSEVTIVESPSKNTCHASGSTSLTPSGTHVCADLLDSLLHEVIVLINSFRDFLAFIGTCRSWRTAVSSFPSVYTFSFPPLHFEPDGPYFCPHSKGIKPLLSSDCKWKLSDPSKENLSLLCALPQSTPNTMYYLGCSYGYLIFTYEEDCLLVNAYTGTKVKTPKLPCNNYLGWFSGIGVLTAPFSSLDSRVLLFSKASMFEWQVGTKSWSVHPLALDHERIHQIVFFKGHILVIDALMRLHTVQLTPQFSMQEVAIMWQALQTLPVNPWLVACGDMLLMVDFTFVSLASDELSNYSRTFEEVEFSRIFEVFRLDFSVKPAKWVKMEKLENQALFVSLDKRNPAFCCMNPERWGGKSNCIYVARLFEDLDETWTAVELGQSVPNHNTVHSMMYGGARPRYYISYILVIILQKEIIKDKEARLNMHGNTQWLC</sequence>
<feature type="domain" description="KIB1-4 beta-propeller" evidence="2">
    <location>
        <begin position="149"/>
        <end position="396"/>
    </location>
</feature>
<reference evidence="3" key="1">
    <citation type="submission" date="2020-05" db="EMBL/GenBank/DDBJ databases">
        <title>WGS assembly of Panicum virgatum.</title>
        <authorList>
            <person name="Lovell J.T."/>
            <person name="Jenkins J."/>
            <person name="Shu S."/>
            <person name="Juenger T.E."/>
            <person name="Schmutz J."/>
        </authorList>
    </citation>
    <scope>NUCLEOTIDE SEQUENCE</scope>
    <source>
        <strain evidence="3">AP13</strain>
    </source>
</reference>
<feature type="compositionally biased region" description="Polar residues" evidence="1">
    <location>
        <begin position="19"/>
        <end position="30"/>
    </location>
</feature>
<comment type="caution">
    <text evidence="3">The sequence shown here is derived from an EMBL/GenBank/DDBJ whole genome shotgun (WGS) entry which is preliminary data.</text>
</comment>
<feature type="region of interest" description="Disordered" evidence="1">
    <location>
        <begin position="1"/>
        <end position="30"/>
    </location>
</feature>
<organism evidence="3 4">
    <name type="scientific">Panicum virgatum</name>
    <name type="common">Blackwell switchgrass</name>
    <dbReference type="NCBI Taxonomy" id="38727"/>
    <lineage>
        <taxon>Eukaryota</taxon>
        <taxon>Viridiplantae</taxon>
        <taxon>Streptophyta</taxon>
        <taxon>Embryophyta</taxon>
        <taxon>Tracheophyta</taxon>
        <taxon>Spermatophyta</taxon>
        <taxon>Magnoliopsida</taxon>
        <taxon>Liliopsida</taxon>
        <taxon>Poales</taxon>
        <taxon>Poaceae</taxon>
        <taxon>PACMAD clade</taxon>
        <taxon>Panicoideae</taxon>
        <taxon>Panicodae</taxon>
        <taxon>Paniceae</taxon>
        <taxon>Panicinae</taxon>
        <taxon>Panicum</taxon>
        <taxon>Panicum sect. Hiantes</taxon>
    </lineage>
</organism>
<dbReference type="Pfam" id="PF03478">
    <property type="entry name" value="Beta-prop_KIB1-4"/>
    <property type="match status" value="1"/>
</dbReference>
<dbReference type="OrthoDB" id="616378at2759"/>
<accession>A0A8T0TR61</accession>
<feature type="compositionally biased region" description="Basic residues" evidence="1">
    <location>
        <begin position="1"/>
        <end position="10"/>
    </location>
</feature>
<evidence type="ECO:0000259" key="2">
    <source>
        <dbReference type="Pfam" id="PF03478"/>
    </source>
</evidence>